<evidence type="ECO:0000313" key="4">
    <source>
        <dbReference type="EMBL" id="EEF45287.1"/>
    </source>
</evidence>
<keyword evidence="1" id="KW-0175">Coiled coil</keyword>
<dbReference type="EMBL" id="EQ973814">
    <property type="protein sequence ID" value="EEF45287.1"/>
    <property type="molecule type" value="Genomic_DNA"/>
</dbReference>
<organism evidence="4 5">
    <name type="scientific">Ricinus communis</name>
    <name type="common">Castor bean</name>
    <dbReference type="NCBI Taxonomy" id="3988"/>
    <lineage>
        <taxon>Eukaryota</taxon>
        <taxon>Viridiplantae</taxon>
        <taxon>Streptophyta</taxon>
        <taxon>Embryophyta</taxon>
        <taxon>Tracheophyta</taxon>
        <taxon>Spermatophyta</taxon>
        <taxon>Magnoliopsida</taxon>
        <taxon>eudicotyledons</taxon>
        <taxon>Gunneridae</taxon>
        <taxon>Pentapetalae</taxon>
        <taxon>rosids</taxon>
        <taxon>fabids</taxon>
        <taxon>Malpighiales</taxon>
        <taxon>Euphorbiaceae</taxon>
        <taxon>Acalyphoideae</taxon>
        <taxon>Acalypheae</taxon>
        <taxon>Ricinus</taxon>
    </lineage>
</organism>
<dbReference type="FunCoup" id="B9RTQ5">
    <property type="interactions" value="813"/>
</dbReference>
<dbReference type="Proteomes" id="UP000008311">
    <property type="component" value="Unassembled WGS sequence"/>
</dbReference>
<name>B9RTQ5_RICCO</name>
<dbReference type="Pfam" id="PF23299">
    <property type="entry name" value="DUF7081"/>
    <property type="match status" value="1"/>
</dbReference>
<evidence type="ECO:0000256" key="1">
    <source>
        <dbReference type="SAM" id="Coils"/>
    </source>
</evidence>
<feature type="region of interest" description="Disordered" evidence="2">
    <location>
        <begin position="165"/>
        <end position="283"/>
    </location>
</feature>
<dbReference type="AlphaFoldDB" id="B9RTQ5"/>
<dbReference type="PANTHER" id="PTHR33345">
    <property type="entry name" value="ADAPTER PROTEIN, PUTATIVE-RELATED"/>
    <property type="match status" value="1"/>
</dbReference>
<accession>B9RTQ5</accession>
<evidence type="ECO:0000313" key="5">
    <source>
        <dbReference type="Proteomes" id="UP000008311"/>
    </source>
</evidence>
<feature type="coiled-coil region" evidence="1">
    <location>
        <begin position="413"/>
        <end position="447"/>
    </location>
</feature>
<reference evidence="5" key="1">
    <citation type="journal article" date="2010" name="Nat. Biotechnol.">
        <title>Draft genome sequence of the oilseed species Ricinus communis.</title>
        <authorList>
            <person name="Chan A.P."/>
            <person name="Crabtree J."/>
            <person name="Zhao Q."/>
            <person name="Lorenzi H."/>
            <person name="Orvis J."/>
            <person name="Puiu D."/>
            <person name="Melake-Berhan A."/>
            <person name="Jones K.M."/>
            <person name="Redman J."/>
            <person name="Chen G."/>
            <person name="Cahoon E.B."/>
            <person name="Gedil M."/>
            <person name="Stanke M."/>
            <person name="Haas B.J."/>
            <person name="Wortman J.R."/>
            <person name="Fraser-Liggett C.M."/>
            <person name="Ravel J."/>
            <person name="Rabinowicz P.D."/>
        </authorList>
    </citation>
    <scope>NUCLEOTIDE SEQUENCE [LARGE SCALE GENOMIC DNA]</scope>
    <source>
        <strain evidence="5">cv. Hale</strain>
    </source>
</reference>
<dbReference type="eggNOG" id="ENOG502R99G">
    <property type="taxonomic scope" value="Eukaryota"/>
</dbReference>
<dbReference type="InParanoid" id="B9RTQ5"/>
<dbReference type="InterPro" id="IPR055508">
    <property type="entry name" value="DUF7081"/>
</dbReference>
<feature type="compositionally biased region" description="Polar residues" evidence="2">
    <location>
        <begin position="244"/>
        <end position="263"/>
    </location>
</feature>
<dbReference type="STRING" id="3988.B9RTQ5"/>
<sequence length="533" mass="59776">MSSPQNEHFVHKEEYVQNEDIVQIAHAALQNELFAENDNEMDNNLENDMQNEQHVVSFESNGTVNRMEENNLLWPVLPGESGEGLPYAPIDWPYPGDIWTWRVGRRFNTSGYFQDRFLYIPKRLGKQTFASKNAVANYITSNFPGADVDAFFASFAWKIPVKVQSPTKVEPAPPLPPEEKVTGQEEEKANNVHSSLRKRRSTVTASSTPKQTEENGEPLSSTPKRRKQSGAKLSSTPKPKRTRQSGGKSSSAPRKSKQNEAALSSTSKKKTRQPSRRSSRSVPDIEVVEEPIIEPIPEDFDNYLSSLEDILTQPLAMTTIPSSTTADSAATQIEMAEARNKLSSLLVMDFPSLVSSKCITELTTLASKLRTDPTMNAEQLVKLKLIEEIPTFSEVYLESRELIDQVDEFFATLEGKRAKVASLKNEYSELKEKADQLQSQVDANSLAVDEIDRQIALLRSRRAEITHAIETNKAAKSEVNTAQRMVASAIPKVVHEIQLANSRMPELELKKTNAVKREAEIRAKFSPLEWFSL</sequence>
<evidence type="ECO:0000259" key="3">
    <source>
        <dbReference type="Pfam" id="PF23299"/>
    </source>
</evidence>
<feature type="compositionally biased region" description="Basic residues" evidence="2">
    <location>
        <begin position="267"/>
        <end position="279"/>
    </location>
</feature>
<gene>
    <name evidence="4" type="ORF">RCOM_0911910</name>
</gene>
<feature type="domain" description="DUF7081" evidence="3">
    <location>
        <begin position="75"/>
        <end position="160"/>
    </location>
</feature>
<proteinExistence type="predicted"/>
<protein>
    <recommendedName>
        <fullName evidence="3">DUF7081 domain-containing protein</fullName>
    </recommendedName>
</protein>
<evidence type="ECO:0000256" key="2">
    <source>
        <dbReference type="SAM" id="MobiDB-lite"/>
    </source>
</evidence>
<dbReference type="PANTHER" id="PTHR33345:SF4">
    <property type="entry name" value="MBD DOMAIN-CONTAINING PROTEIN"/>
    <property type="match status" value="1"/>
</dbReference>
<keyword evidence="5" id="KW-1185">Reference proteome</keyword>
<feature type="compositionally biased region" description="Basic and acidic residues" evidence="2">
    <location>
        <begin position="177"/>
        <end position="190"/>
    </location>
</feature>